<dbReference type="SUPFAM" id="SSF55785">
    <property type="entry name" value="PYP-like sensor domain (PAS domain)"/>
    <property type="match status" value="2"/>
</dbReference>
<dbReference type="InterPro" id="IPR013655">
    <property type="entry name" value="PAS_fold_3"/>
</dbReference>
<proteinExistence type="predicted"/>
<evidence type="ECO:0000313" key="13">
    <source>
        <dbReference type="Proteomes" id="UP000198519"/>
    </source>
</evidence>
<dbReference type="SMART" id="SM00086">
    <property type="entry name" value="PAC"/>
    <property type="match status" value="2"/>
</dbReference>
<evidence type="ECO:0000259" key="11">
    <source>
        <dbReference type="PROSITE" id="PS50113"/>
    </source>
</evidence>
<dbReference type="STRING" id="488535.SAMN04487963_2005"/>
<evidence type="ECO:0000259" key="9">
    <source>
        <dbReference type="PROSITE" id="PS50109"/>
    </source>
</evidence>
<feature type="domain" description="Histidine kinase" evidence="9">
    <location>
        <begin position="285"/>
        <end position="503"/>
    </location>
</feature>
<dbReference type="PROSITE" id="PS50109">
    <property type="entry name" value="HIS_KIN"/>
    <property type="match status" value="1"/>
</dbReference>
<dbReference type="GO" id="GO:0005524">
    <property type="term" value="F:ATP binding"/>
    <property type="evidence" value="ECO:0007669"/>
    <property type="project" value="UniProtKB-KW"/>
</dbReference>
<dbReference type="RefSeq" id="WP_092022033.1">
    <property type="nucleotide sequence ID" value="NZ_FOUE01000002.1"/>
</dbReference>
<evidence type="ECO:0000256" key="8">
    <source>
        <dbReference type="ARBA" id="ARBA00023012"/>
    </source>
</evidence>
<dbReference type="PRINTS" id="PR00344">
    <property type="entry name" value="BCTRLSENSOR"/>
</dbReference>
<dbReference type="EC" id="2.7.13.3" evidence="2"/>
<gene>
    <name evidence="12" type="ORF">SAMN04487963_2005</name>
</gene>
<dbReference type="InterPro" id="IPR005467">
    <property type="entry name" value="His_kinase_dom"/>
</dbReference>
<dbReference type="PROSITE" id="PS50113">
    <property type="entry name" value="PAC"/>
    <property type="match status" value="1"/>
</dbReference>
<dbReference type="PROSITE" id="PS50112">
    <property type="entry name" value="PAS"/>
    <property type="match status" value="1"/>
</dbReference>
<dbReference type="PANTHER" id="PTHR43065:SF10">
    <property type="entry name" value="PEROXIDE STRESS-ACTIVATED HISTIDINE KINASE MAK3"/>
    <property type="match status" value="1"/>
</dbReference>
<evidence type="ECO:0000259" key="10">
    <source>
        <dbReference type="PROSITE" id="PS50112"/>
    </source>
</evidence>
<dbReference type="Proteomes" id="UP000198519">
    <property type="component" value="Unassembled WGS sequence"/>
</dbReference>
<keyword evidence="4" id="KW-0808">Transferase</keyword>
<dbReference type="Pfam" id="PF08447">
    <property type="entry name" value="PAS_3"/>
    <property type="match status" value="1"/>
</dbReference>
<dbReference type="NCBIfam" id="TIGR00229">
    <property type="entry name" value="sensory_box"/>
    <property type="match status" value="2"/>
</dbReference>
<dbReference type="CDD" id="cd00082">
    <property type="entry name" value="HisKA"/>
    <property type="match status" value="1"/>
</dbReference>
<evidence type="ECO:0000256" key="3">
    <source>
        <dbReference type="ARBA" id="ARBA00022553"/>
    </source>
</evidence>
<dbReference type="SMART" id="SM00387">
    <property type="entry name" value="HATPase_c"/>
    <property type="match status" value="1"/>
</dbReference>
<dbReference type="CDD" id="cd00130">
    <property type="entry name" value="PAS"/>
    <property type="match status" value="2"/>
</dbReference>
<evidence type="ECO:0000256" key="2">
    <source>
        <dbReference type="ARBA" id="ARBA00012438"/>
    </source>
</evidence>
<keyword evidence="3" id="KW-0597">Phosphoprotein</keyword>
<dbReference type="Gene3D" id="3.30.450.20">
    <property type="entry name" value="PAS domain"/>
    <property type="match status" value="2"/>
</dbReference>
<dbReference type="PANTHER" id="PTHR43065">
    <property type="entry name" value="SENSOR HISTIDINE KINASE"/>
    <property type="match status" value="1"/>
</dbReference>
<evidence type="ECO:0000256" key="6">
    <source>
        <dbReference type="ARBA" id="ARBA00022777"/>
    </source>
</evidence>
<name>A0A1I4PGM5_9GAMM</name>
<evidence type="ECO:0000256" key="4">
    <source>
        <dbReference type="ARBA" id="ARBA00022679"/>
    </source>
</evidence>
<keyword evidence="7" id="KW-0067">ATP-binding</keyword>
<feature type="domain" description="PAC" evidence="11">
    <location>
        <begin position="86"/>
        <end position="136"/>
    </location>
</feature>
<organism evidence="12 13">
    <name type="scientific">Marinobacter zhejiangensis</name>
    <dbReference type="NCBI Taxonomy" id="488535"/>
    <lineage>
        <taxon>Bacteria</taxon>
        <taxon>Pseudomonadati</taxon>
        <taxon>Pseudomonadota</taxon>
        <taxon>Gammaproteobacteria</taxon>
        <taxon>Pseudomonadales</taxon>
        <taxon>Marinobacteraceae</taxon>
        <taxon>Marinobacter</taxon>
    </lineage>
</organism>
<keyword evidence="13" id="KW-1185">Reference proteome</keyword>
<sequence length="509" mass="57145">MAGGALNSKVFEYREIFEYANDAMIIHCAETGDVIEVNKMACQLYGCGRDNLIGCKVGDLARGNESYNHEKAVEVIRKAYFENTLLTFEWEIVRPDGTFRPVECNLKRLGGKTSGLVLAMARDISDRKEAEQQLRAKNKYFKRLLSVSSDGIALINSDGIVEFVSESVKSITGRPASLIKGRLIFDFIHPSDTPGLKNVLRAMIENSDKSFFSGTISFRLRHVNGGWRNHEANYKNFLGSKNFNYVIINFRDVTDRLKREEEYRQRDQDLNHLARLSLAGEVSAAIAHELNQPLCAAVNYFAGCRNRLNREEYSRKDVLWGMEMAQKELERAGKVVAVVRNFTKNRQQSPRSVSVREVVESAYEIIKVQIQNSLARCNIDIICDVKVFCDVILIQQVISNLVANSLDSMSDNENSEKVLSISVCCLTDAAVEISVLDQGGGVPEYLKEDHFDKSFYTTKEGGLGLGLSLCRKIVKSHRGTLKIGDRQDGVRGTKASFVLPILRDAEKNK</sequence>
<protein>
    <recommendedName>
        <fullName evidence="2">histidine kinase</fullName>
        <ecNumber evidence="2">2.7.13.3</ecNumber>
    </recommendedName>
</protein>
<dbReference type="EMBL" id="FOUE01000002">
    <property type="protein sequence ID" value="SFM26874.1"/>
    <property type="molecule type" value="Genomic_DNA"/>
</dbReference>
<dbReference type="SUPFAM" id="SSF55874">
    <property type="entry name" value="ATPase domain of HSP90 chaperone/DNA topoisomerase II/histidine kinase"/>
    <property type="match status" value="1"/>
</dbReference>
<dbReference type="Gene3D" id="1.10.287.130">
    <property type="match status" value="1"/>
</dbReference>
<dbReference type="InterPro" id="IPR000014">
    <property type="entry name" value="PAS"/>
</dbReference>
<dbReference type="GO" id="GO:0000155">
    <property type="term" value="F:phosphorelay sensor kinase activity"/>
    <property type="evidence" value="ECO:0007669"/>
    <property type="project" value="InterPro"/>
</dbReference>
<reference evidence="13" key="1">
    <citation type="submission" date="2016-10" db="EMBL/GenBank/DDBJ databases">
        <authorList>
            <person name="Varghese N."/>
            <person name="Submissions S."/>
        </authorList>
    </citation>
    <scope>NUCLEOTIDE SEQUENCE [LARGE SCALE GENOMIC DNA]</scope>
    <source>
        <strain evidence="13">CGMCC 1.7061</strain>
    </source>
</reference>
<evidence type="ECO:0000256" key="7">
    <source>
        <dbReference type="ARBA" id="ARBA00022840"/>
    </source>
</evidence>
<feature type="domain" description="PAS" evidence="10">
    <location>
        <begin position="137"/>
        <end position="207"/>
    </location>
</feature>
<keyword evidence="8" id="KW-0902">Two-component regulatory system</keyword>
<dbReference type="InterPro" id="IPR036890">
    <property type="entry name" value="HATPase_C_sf"/>
</dbReference>
<comment type="catalytic activity">
    <reaction evidence="1">
        <text>ATP + protein L-histidine = ADP + protein N-phospho-L-histidine.</text>
        <dbReference type="EC" id="2.7.13.3"/>
    </reaction>
</comment>
<dbReference type="InterPro" id="IPR000700">
    <property type="entry name" value="PAS-assoc_C"/>
</dbReference>
<dbReference type="InterPro" id="IPR003594">
    <property type="entry name" value="HATPase_dom"/>
</dbReference>
<accession>A0A1I4PGM5</accession>
<dbReference type="SMART" id="SM00091">
    <property type="entry name" value="PAS"/>
    <property type="match status" value="2"/>
</dbReference>
<dbReference type="Pfam" id="PF02518">
    <property type="entry name" value="HATPase_c"/>
    <property type="match status" value="1"/>
</dbReference>
<dbReference type="AlphaFoldDB" id="A0A1I4PGM5"/>
<dbReference type="Gene3D" id="3.30.565.10">
    <property type="entry name" value="Histidine kinase-like ATPase, C-terminal domain"/>
    <property type="match status" value="1"/>
</dbReference>
<dbReference type="Pfam" id="PF13426">
    <property type="entry name" value="PAS_9"/>
    <property type="match status" value="1"/>
</dbReference>
<keyword evidence="5" id="KW-0547">Nucleotide-binding</keyword>
<dbReference type="OrthoDB" id="7052769at2"/>
<keyword evidence="6" id="KW-0418">Kinase</keyword>
<evidence type="ECO:0000256" key="1">
    <source>
        <dbReference type="ARBA" id="ARBA00000085"/>
    </source>
</evidence>
<dbReference type="InterPro" id="IPR035965">
    <property type="entry name" value="PAS-like_dom_sf"/>
</dbReference>
<evidence type="ECO:0000256" key="5">
    <source>
        <dbReference type="ARBA" id="ARBA00022741"/>
    </source>
</evidence>
<dbReference type="InterPro" id="IPR001610">
    <property type="entry name" value="PAC"/>
</dbReference>
<dbReference type="InterPro" id="IPR004358">
    <property type="entry name" value="Sig_transdc_His_kin-like_C"/>
</dbReference>
<dbReference type="InterPro" id="IPR003661">
    <property type="entry name" value="HisK_dim/P_dom"/>
</dbReference>
<evidence type="ECO:0000313" key="12">
    <source>
        <dbReference type="EMBL" id="SFM26874.1"/>
    </source>
</evidence>